<sequence length="100" mass="10830">MAGEWLVKEMMARGGHDSDYSDVVFGTVVSTSPLQVQISNTMTLTSAFLTTGQAVSTHSVPMVIDGERKTVKIENGLKSGDRVAMIRGDGGQTFYIFDRV</sequence>
<dbReference type="EMBL" id="JAVCWF010000001">
    <property type="protein sequence ID" value="MDQ7937109.1"/>
    <property type="molecule type" value="Genomic_DNA"/>
</dbReference>
<dbReference type="InterPro" id="IPR022555">
    <property type="entry name" value="DUF2577"/>
</dbReference>
<evidence type="ECO:0000313" key="2">
    <source>
        <dbReference type="Proteomes" id="UP001227831"/>
    </source>
</evidence>
<protein>
    <submittedName>
        <fullName evidence="1">DUF2577 domain-containing protein</fullName>
    </submittedName>
</protein>
<keyword evidence="2" id="KW-1185">Reference proteome</keyword>
<accession>A0ABU1A844</accession>
<comment type="caution">
    <text evidence="1">The sequence shown here is derived from an EMBL/GenBank/DDBJ whole genome shotgun (WGS) entry which is preliminary data.</text>
</comment>
<gene>
    <name evidence="1" type="ORF">RA086_05640</name>
</gene>
<dbReference type="Pfam" id="PF10844">
    <property type="entry name" value="DUF2577"/>
    <property type="match status" value="1"/>
</dbReference>
<dbReference type="Proteomes" id="UP001227831">
    <property type="component" value="Unassembled WGS sequence"/>
</dbReference>
<reference evidence="1 2" key="1">
    <citation type="journal article" date="2023" name="Int. J. Syst. Evol. Microbiol.">
        <title>Lactiplantibacillus brownii sp. nov., a novel psychrotolerant species isolated from sauerkraut.</title>
        <authorList>
            <person name="Heng Y.C."/>
            <person name="Silvaraju S."/>
            <person name="Lee J.K.Y."/>
            <person name="Kittelmann S."/>
        </authorList>
    </citation>
    <scope>NUCLEOTIDE SEQUENCE [LARGE SCALE GENOMIC DNA]</scope>
    <source>
        <strain evidence="1 2">WILCCON 0030</strain>
    </source>
</reference>
<name>A0ABU1A844_9LACO</name>
<organism evidence="1 2">
    <name type="scientific">Lactiplantibacillus brownii</name>
    <dbReference type="NCBI Taxonomy" id="3069269"/>
    <lineage>
        <taxon>Bacteria</taxon>
        <taxon>Bacillati</taxon>
        <taxon>Bacillota</taxon>
        <taxon>Bacilli</taxon>
        <taxon>Lactobacillales</taxon>
        <taxon>Lactobacillaceae</taxon>
        <taxon>Lactiplantibacillus</taxon>
    </lineage>
</organism>
<dbReference type="RefSeq" id="WP_308702884.1">
    <property type="nucleotide sequence ID" value="NZ_AP027463.1"/>
</dbReference>
<proteinExistence type="predicted"/>
<evidence type="ECO:0000313" key="1">
    <source>
        <dbReference type="EMBL" id="MDQ7937109.1"/>
    </source>
</evidence>